<reference evidence="20" key="1">
    <citation type="submission" date="2024-03" db="EMBL/GenBank/DDBJ databases">
        <title>WGS assembly of Saponaria officinalis var. Norfolk2.</title>
        <authorList>
            <person name="Jenkins J."/>
            <person name="Shu S."/>
            <person name="Grimwood J."/>
            <person name="Barry K."/>
            <person name="Goodstein D."/>
            <person name="Schmutz J."/>
            <person name="Leebens-Mack J."/>
            <person name="Osbourn A."/>
        </authorList>
    </citation>
    <scope>NUCLEOTIDE SEQUENCE [LARGE SCALE GENOMIC DNA]</scope>
    <source>
        <strain evidence="20">JIC</strain>
    </source>
</reference>
<dbReference type="Pfam" id="PF04043">
    <property type="entry name" value="PMEI"/>
    <property type="match status" value="1"/>
</dbReference>
<dbReference type="EMBL" id="JBDFQZ010000004">
    <property type="protein sequence ID" value="KAK9733739.1"/>
    <property type="molecule type" value="Genomic_DNA"/>
</dbReference>
<keyword evidence="11" id="KW-1015">Disulfide bond</keyword>
<dbReference type="SUPFAM" id="SSF101148">
    <property type="entry name" value="Plant invertase/pectin methylesterase inhibitor"/>
    <property type="match status" value="1"/>
</dbReference>
<evidence type="ECO:0000256" key="13">
    <source>
        <dbReference type="ARBA" id="ARBA00023316"/>
    </source>
</evidence>
<dbReference type="GO" id="GO:0004857">
    <property type="term" value="F:enzyme inhibitor activity"/>
    <property type="evidence" value="ECO:0007669"/>
    <property type="project" value="InterPro"/>
</dbReference>
<dbReference type="GO" id="GO:0005576">
    <property type="term" value="C:extracellular region"/>
    <property type="evidence" value="ECO:0007669"/>
    <property type="project" value="UniProtKB-SubCell"/>
</dbReference>
<comment type="function">
    <text evidence="15">Acts in the modification of cell walls via demethylesterification of cell wall pectin.</text>
</comment>
<organism evidence="20 21">
    <name type="scientific">Saponaria officinalis</name>
    <name type="common">Common soapwort</name>
    <name type="synonym">Lychnis saponaria</name>
    <dbReference type="NCBI Taxonomy" id="3572"/>
    <lineage>
        <taxon>Eukaryota</taxon>
        <taxon>Viridiplantae</taxon>
        <taxon>Streptophyta</taxon>
        <taxon>Embryophyta</taxon>
        <taxon>Tracheophyta</taxon>
        <taxon>Spermatophyta</taxon>
        <taxon>Magnoliopsida</taxon>
        <taxon>eudicotyledons</taxon>
        <taxon>Gunneridae</taxon>
        <taxon>Pentapetalae</taxon>
        <taxon>Caryophyllales</taxon>
        <taxon>Caryophyllaceae</taxon>
        <taxon>Caryophylleae</taxon>
        <taxon>Saponaria</taxon>
    </lineage>
</organism>
<dbReference type="Pfam" id="PF01095">
    <property type="entry name" value="Pectinesterase"/>
    <property type="match status" value="1"/>
</dbReference>
<comment type="similarity">
    <text evidence="5">In the C-terminal section; belongs to the pectinesterase family.</text>
</comment>
<evidence type="ECO:0000313" key="21">
    <source>
        <dbReference type="Proteomes" id="UP001443914"/>
    </source>
</evidence>
<evidence type="ECO:0000256" key="8">
    <source>
        <dbReference type="ARBA" id="ARBA00022729"/>
    </source>
</evidence>
<accession>A0AAW1LJG2</accession>
<keyword evidence="21" id="KW-1185">Reference proteome</keyword>
<evidence type="ECO:0000256" key="16">
    <source>
        <dbReference type="PROSITE-ProRule" id="PRU10040"/>
    </source>
</evidence>
<evidence type="ECO:0000256" key="1">
    <source>
        <dbReference type="ARBA" id="ARBA00004196"/>
    </source>
</evidence>
<keyword evidence="13" id="KW-0961">Cell wall biogenesis/degradation</keyword>
<evidence type="ECO:0000313" key="20">
    <source>
        <dbReference type="EMBL" id="KAK9733739.1"/>
    </source>
</evidence>
<keyword evidence="9 17" id="KW-0378">Hydrolase</keyword>
<dbReference type="SUPFAM" id="SSF51126">
    <property type="entry name" value="Pectin lyase-like"/>
    <property type="match status" value="1"/>
</dbReference>
<feature type="signal peptide" evidence="17">
    <location>
        <begin position="1"/>
        <end position="27"/>
    </location>
</feature>
<dbReference type="InterPro" id="IPR000070">
    <property type="entry name" value="Pectinesterase_cat"/>
</dbReference>
<dbReference type="InterPro" id="IPR035513">
    <property type="entry name" value="Invertase/methylesterase_inhib"/>
</dbReference>
<protein>
    <recommendedName>
        <fullName evidence="6 17">Pectinesterase</fullName>
        <ecNumber evidence="6 17">3.1.1.11</ecNumber>
    </recommendedName>
</protein>
<feature type="domain" description="Pectinesterase inhibitor" evidence="19">
    <location>
        <begin position="42"/>
        <end position="200"/>
    </location>
</feature>
<dbReference type="CDD" id="cd15798">
    <property type="entry name" value="PMEI-like_3"/>
    <property type="match status" value="1"/>
</dbReference>
<comment type="caution">
    <text evidence="20">The sequence shown here is derived from an EMBL/GenBank/DDBJ whole genome shotgun (WGS) entry which is preliminary data.</text>
</comment>
<dbReference type="Proteomes" id="UP001443914">
    <property type="component" value="Unassembled WGS sequence"/>
</dbReference>
<dbReference type="FunFam" id="1.20.140.40:FF:000004">
    <property type="entry name" value="Pectinesterase"/>
    <property type="match status" value="1"/>
</dbReference>
<feature type="region of interest" description="Disordered" evidence="18">
    <location>
        <begin position="212"/>
        <end position="234"/>
    </location>
</feature>
<dbReference type="Gene3D" id="2.160.20.10">
    <property type="entry name" value="Single-stranded right-handed beta-helix, Pectin lyase-like"/>
    <property type="match status" value="1"/>
</dbReference>
<dbReference type="PROSITE" id="PS00503">
    <property type="entry name" value="PECTINESTERASE_2"/>
    <property type="match status" value="1"/>
</dbReference>
<dbReference type="GO" id="GO:0030599">
    <property type="term" value="F:pectinesterase activity"/>
    <property type="evidence" value="ECO:0007669"/>
    <property type="project" value="UniProtKB-UniRule"/>
</dbReference>
<evidence type="ECO:0000256" key="10">
    <source>
        <dbReference type="ARBA" id="ARBA00023085"/>
    </source>
</evidence>
<proteinExistence type="inferred from homology"/>
<comment type="subcellular location">
    <subcellularLocation>
        <location evidence="1">Cell envelope</location>
    </subcellularLocation>
    <subcellularLocation>
        <location evidence="2">Secreted</location>
    </subcellularLocation>
</comment>
<feature type="active site" evidence="16">
    <location>
        <position position="426"/>
    </location>
</feature>
<dbReference type="FunFam" id="2.160.20.10:FF:000001">
    <property type="entry name" value="Pectinesterase"/>
    <property type="match status" value="1"/>
</dbReference>
<dbReference type="SMART" id="SM00856">
    <property type="entry name" value="PMEI"/>
    <property type="match status" value="1"/>
</dbReference>
<dbReference type="InterPro" id="IPR011050">
    <property type="entry name" value="Pectin_lyase_fold/virulence"/>
</dbReference>
<evidence type="ECO:0000256" key="14">
    <source>
        <dbReference type="ARBA" id="ARBA00047928"/>
    </source>
</evidence>
<comment type="pathway">
    <text evidence="3 17">Glycan metabolism; pectin degradation; 2-dehydro-3-deoxy-D-gluconate from pectin: step 1/5.</text>
</comment>
<evidence type="ECO:0000256" key="12">
    <source>
        <dbReference type="ARBA" id="ARBA00023180"/>
    </source>
</evidence>
<evidence type="ECO:0000256" key="18">
    <source>
        <dbReference type="SAM" id="MobiDB-lite"/>
    </source>
</evidence>
<name>A0AAW1LJG2_SAPOF</name>
<gene>
    <name evidence="20" type="ORF">RND81_04G088800</name>
</gene>
<dbReference type="InterPro" id="IPR006501">
    <property type="entry name" value="Pectinesterase_inhib_dom"/>
</dbReference>
<keyword evidence="7" id="KW-0964">Secreted</keyword>
<keyword evidence="8 17" id="KW-0732">Signal</keyword>
<evidence type="ECO:0000256" key="4">
    <source>
        <dbReference type="ARBA" id="ARBA00006027"/>
    </source>
</evidence>
<dbReference type="InterPro" id="IPR012334">
    <property type="entry name" value="Pectin_lyas_fold"/>
</dbReference>
<keyword evidence="10 17" id="KW-0063">Aspartyl esterase</keyword>
<evidence type="ECO:0000256" key="5">
    <source>
        <dbReference type="ARBA" id="ARBA00007786"/>
    </source>
</evidence>
<keyword evidence="12" id="KW-0325">Glycoprotein</keyword>
<dbReference type="GO" id="GO:0045490">
    <property type="term" value="P:pectin catabolic process"/>
    <property type="evidence" value="ECO:0007669"/>
    <property type="project" value="UniProtKB-UniRule"/>
</dbReference>
<sequence length="588" mass="65274">MTKYHSKFIFTLLYLISLHFLIIQTHSQPPPPPQPPITTNATAPVPASTVCQSTQYPGYCKNVLPSGNKTANIYDYGRYSLRRSISQATNFLKLVNQYLSNSQKLNLTPSAIGALRDCQFLGQLNVDFLTTSFQSITSIPNKTLSITSAQNVQTFLSGILTNQQTCVDGLNSAQTTWSIQSGLNPQSLNNTRLFSVALTLFTKAWVPRTRRRNNSTHFHSPGRKRSPFQDGTIPPVKMSGRARTMFKARVQNRILLDNSYNNADDDDDVMISDIVIVSLDGSGNYTTVKDAVTSAPSNMDGTSGYYLIYVTAGIYEENVSIDKNKKYIMMIGDGINQTIITGNRSVFDNFTTFNSATLAVVGTGFVGINITIQNTAGAIKHQAVALRNGADLSTFYSCSFEAYQDTLYVHSLRQFYRECDIYGTVDFIFGNANAVFQNCNLYPRLPMIGQFNAITAQGRTDRDQNTGISIQNCTIRAADDLASSNMSIKTYLGRPWKQYSRTVYMDSFISDVVDPSGWRDWNGTFALDTLYYGEFNNNGPGSNTDRRVNWAGYHIMNGTDAANFTVANFLFGDIWLPQTGVPFFTGVL</sequence>
<evidence type="ECO:0000256" key="3">
    <source>
        <dbReference type="ARBA" id="ARBA00005184"/>
    </source>
</evidence>
<dbReference type="Gene3D" id="1.20.140.40">
    <property type="entry name" value="Invertase/pectin methylesterase inhibitor family protein"/>
    <property type="match status" value="1"/>
</dbReference>
<comment type="similarity">
    <text evidence="4">In the N-terminal section; belongs to the PMEI family.</text>
</comment>
<evidence type="ECO:0000256" key="2">
    <source>
        <dbReference type="ARBA" id="ARBA00004613"/>
    </source>
</evidence>
<dbReference type="EC" id="3.1.1.11" evidence="6 17"/>
<dbReference type="AlphaFoldDB" id="A0AAW1LJG2"/>
<evidence type="ECO:0000256" key="17">
    <source>
        <dbReference type="RuleBase" id="RU000589"/>
    </source>
</evidence>
<evidence type="ECO:0000256" key="11">
    <source>
        <dbReference type="ARBA" id="ARBA00023157"/>
    </source>
</evidence>
<evidence type="ECO:0000256" key="9">
    <source>
        <dbReference type="ARBA" id="ARBA00022801"/>
    </source>
</evidence>
<comment type="catalytic activity">
    <reaction evidence="14 17">
        <text>[(1-&gt;4)-alpha-D-galacturonosyl methyl ester](n) + n H2O = [(1-&gt;4)-alpha-D-galacturonosyl](n) + n methanol + n H(+)</text>
        <dbReference type="Rhea" id="RHEA:22380"/>
        <dbReference type="Rhea" id="RHEA-COMP:14570"/>
        <dbReference type="Rhea" id="RHEA-COMP:14573"/>
        <dbReference type="ChEBI" id="CHEBI:15377"/>
        <dbReference type="ChEBI" id="CHEBI:15378"/>
        <dbReference type="ChEBI" id="CHEBI:17790"/>
        <dbReference type="ChEBI" id="CHEBI:140522"/>
        <dbReference type="ChEBI" id="CHEBI:140523"/>
        <dbReference type="EC" id="3.1.1.11"/>
    </reaction>
</comment>
<evidence type="ECO:0000256" key="6">
    <source>
        <dbReference type="ARBA" id="ARBA00013229"/>
    </source>
</evidence>
<evidence type="ECO:0000256" key="7">
    <source>
        <dbReference type="ARBA" id="ARBA00022525"/>
    </source>
</evidence>
<evidence type="ECO:0000256" key="15">
    <source>
        <dbReference type="ARBA" id="ARBA00057335"/>
    </source>
</evidence>
<dbReference type="GO" id="GO:0042545">
    <property type="term" value="P:cell wall modification"/>
    <property type="evidence" value="ECO:0007669"/>
    <property type="project" value="UniProtKB-UniRule"/>
</dbReference>
<feature type="chain" id="PRO_5043109425" description="Pectinesterase" evidence="17">
    <location>
        <begin position="28"/>
        <end position="588"/>
    </location>
</feature>
<dbReference type="PANTHER" id="PTHR31707">
    <property type="entry name" value="PECTINESTERASE"/>
    <property type="match status" value="1"/>
</dbReference>
<feature type="compositionally biased region" description="Basic residues" evidence="18">
    <location>
        <begin position="212"/>
        <end position="226"/>
    </location>
</feature>
<dbReference type="InterPro" id="IPR033131">
    <property type="entry name" value="Pectinesterase_Asp_AS"/>
</dbReference>
<evidence type="ECO:0000259" key="19">
    <source>
        <dbReference type="SMART" id="SM00856"/>
    </source>
</evidence>